<dbReference type="EC" id="1.1.1.1" evidence="3"/>
<feature type="domain" description="Enoyl reductase (ER)" evidence="9">
    <location>
        <begin position="15"/>
        <end position="339"/>
    </location>
</feature>
<evidence type="ECO:0000256" key="1">
    <source>
        <dbReference type="ARBA" id="ARBA00001947"/>
    </source>
</evidence>
<keyword evidence="4 8" id="KW-0479">Metal-binding</keyword>
<dbReference type="Gene3D" id="3.90.180.10">
    <property type="entry name" value="Medium-chain alcohol dehydrogenases, catalytic domain"/>
    <property type="match status" value="1"/>
</dbReference>
<dbReference type="GO" id="GO:0008270">
    <property type="term" value="F:zinc ion binding"/>
    <property type="evidence" value="ECO:0007669"/>
    <property type="project" value="InterPro"/>
</dbReference>
<dbReference type="PROSITE" id="PS00059">
    <property type="entry name" value="ADH_ZINC"/>
    <property type="match status" value="1"/>
</dbReference>
<comment type="similarity">
    <text evidence="2 8">Belongs to the zinc-containing alcohol dehydrogenase family.</text>
</comment>
<dbReference type="SUPFAM" id="SSF51735">
    <property type="entry name" value="NAD(P)-binding Rossmann-fold domains"/>
    <property type="match status" value="1"/>
</dbReference>
<dbReference type="PANTHER" id="PTHR42940:SF8">
    <property type="entry name" value="VACUOLAR PROTEIN SORTING-ASSOCIATED PROTEIN 11"/>
    <property type="match status" value="1"/>
</dbReference>
<dbReference type="OrthoDB" id="9771084at2"/>
<gene>
    <name evidence="10" type="ORF">GA0061071_107209</name>
</gene>
<accession>A0A1C4CG28</accession>
<dbReference type="InterPro" id="IPR002328">
    <property type="entry name" value="ADH_Zn_CS"/>
</dbReference>
<dbReference type="Pfam" id="PF00107">
    <property type="entry name" value="ADH_zinc_N"/>
    <property type="match status" value="1"/>
</dbReference>
<dbReference type="RefSeq" id="WP_061496441.1">
    <property type="nucleotide sequence ID" value="NZ_CP115659.1"/>
</dbReference>
<keyword evidence="6" id="KW-0560">Oxidoreductase</keyword>
<dbReference type="EMBL" id="FMAY01000007">
    <property type="protein sequence ID" value="SCC18060.1"/>
    <property type="molecule type" value="Genomic_DNA"/>
</dbReference>
<dbReference type="NCBIfam" id="NF006940">
    <property type="entry name" value="PRK09422.1"/>
    <property type="match status" value="1"/>
</dbReference>
<name>A0A1C4CG28_9ENTR</name>
<dbReference type="InterPro" id="IPR036291">
    <property type="entry name" value="NAD(P)-bd_dom_sf"/>
</dbReference>
<reference evidence="11" key="1">
    <citation type="submission" date="2016-08" db="EMBL/GenBank/DDBJ databases">
        <authorList>
            <person name="Varghese N."/>
            <person name="Submissions Spin"/>
        </authorList>
    </citation>
    <scope>NUCLEOTIDE SEQUENCE [LARGE SCALE GENOMIC DNA]</scope>
    <source>
        <strain evidence="11">REICA_082</strain>
    </source>
</reference>
<dbReference type="GO" id="GO:0004022">
    <property type="term" value="F:alcohol dehydrogenase (NAD+) activity"/>
    <property type="evidence" value="ECO:0007669"/>
    <property type="project" value="UniProtKB-EC"/>
</dbReference>
<dbReference type="InterPro" id="IPR020843">
    <property type="entry name" value="ER"/>
</dbReference>
<keyword evidence="11" id="KW-1185">Reference proteome</keyword>
<evidence type="ECO:0000256" key="7">
    <source>
        <dbReference type="ARBA" id="ARBA00023027"/>
    </source>
</evidence>
<evidence type="ECO:0000259" key="9">
    <source>
        <dbReference type="SMART" id="SM00829"/>
    </source>
</evidence>
<protein>
    <recommendedName>
        <fullName evidence="3">alcohol dehydrogenase</fullName>
        <ecNumber evidence="3">1.1.1.1</ecNumber>
    </recommendedName>
</protein>
<evidence type="ECO:0000256" key="3">
    <source>
        <dbReference type="ARBA" id="ARBA00013190"/>
    </source>
</evidence>
<dbReference type="CDD" id="cd08297">
    <property type="entry name" value="CAD3"/>
    <property type="match status" value="1"/>
</dbReference>
<dbReference type="SUPFAM" id="SSF50129">
    <property type="entry name" value="GroES-like"/>
    <property type="match status" value="1"/>
</dbReference>
<organism evidence="10 11">
    <name type="scientific">Kosakonia oryzendophytica</name>
    <dbReference type="NCBI Taxonomy" id="1005665"/>
    <lineage>
        <taxon>Bacteria</taxon>
        <taxon>Pseudomonadati</taxon>
        <taxon>Pseudomonadota</taxon>
        <taxon>Gammaproteobacteria</taxon>
        <taxon>Enterobacterales</taxon>
        <taxon>Enterobacteriaceae</taxon>
        <taxon>Kosakonia</taxon>
    </lineage>
</organism>
<dbReference type="SMART" id="SM00829">
    <property type="entry name" value="PKS_ER"/>
    <property type="match status" value="1"/>
</dbReference>
<evidence type="ECO:0000313" key="10">
    <source>
        <dbReference type="EMBL" id="SCC18060.1"/>
    </source>
</evidence>
<evidence type="ECO:0000256" key="2">
    <source>
        <dbReference type="ARBA" id="ARBA00008072"/>
    </source>
</evidence>
<evidence type="ECO:0000256" key="8">
    <source>
        <dbReference type="RuleBase" id="RU361277"/>
    </source>
</evidence>
<proteinExistence type="inferred from homology"/>
<dbReference type="Proteomes" id="UP000198975">
    <property type="component" value="Unassembled WGS sequence"/>
</dbReference>
<dbReference type="InterPro" id="IPR013149">
    <property type="entry name" value="ADH-like_C"/>
</dbReference>
<dbReference type="Gene3D" id="3.40.50.720">
    <property type="entry name" value="NAD(P)-binding Rossmann-like Domain"/>
    <property type="match status" value="1"/>
</dbReference>
<evidence type="ECO:0000313" key="11">
    <source>
        <dbReference type="Proteomes" id="UP000198975"/>
    </source>
</evidence>
<dbReference type="FunFam" id="3.90.180.10:FF:000002">
    <property type="entry name" value="Alcohol dehydrogenase AdhP"/>
    <property type="match status" value="1"/>
</dbReference>
<sequence>MQLKTMKAAVVKAFGQPLVIEEVMVPGVEPGKILVKIEATGVCHTDLHAADGDWPIKPNPPFIPGHEGVGRVVAVGPGVKHVKEGDRVGVPWLYSACGHCEHCLGGWETLCHSQQNAGYSVNGTFAEYCLADASYVGILPDNVEYHSIAPILCAGVTVYKGLKMTEARAGEWVVVSGIGGLGHLAIQYAVAMGMNVAAVDIDDDKLAFARRLGASVVVNARQEDPGTRFHTEFGGAHGVLVTAVSPKAFEQATTMMRRGGTMVLNGLPPGKFDLSIFDMVLDGITVRGSIVGTRKDLQEALDFAGRNKVHAEIAVEPLENINSIFERMRAGKITGRIVVDMSK</sequence>
<dbReference type="InterPro" id="IPR013154">
    <property type="entry name" value="ADH-like_N"/>
</dbReference>
<comment type="cofactor">
    <cofactor evidence="1 8">
        <name>Zn(2+)</name>
        <dbReference type="ChEBI" id="CHEBI:29105"/>
    </cofactor>
</comment>
<dbReference type="PANTHER" id="PTHR42940">
    <property type="entry name" value="ALCOHOL DEHYDROGENASE 1-RELATED"/>
    <property type="match status" value="1"/>
</dbReference>
<keyword evidence="7" id="KW-0520">NAD</keyword>
<dbReference type="FunFam" id="3.40.50.720:FF:000039">
    <property type="entry name" value="Alcohol dehydrogenase AdhP"/>
    <property type="match status" value="1"/>
</dbReference>
<keyword evidence="5 8" id="KW-0862">Zinc</keyword>
<dbReference type="Pfam" id="PF08240">
    <property type="entry name" value="ADH_N"/>
    <property type="match status" value="1"/>
</dbReference>
<evidence type="ECO:0000256" key="6">
    <source>
        <dbReference type="ARBA" id="ARBA00023002"/>
    </source>
</evidence>
<evidence type="ECO:0000256" key="4">
    <source>
        <dbReference type="ARBA" id="ARBA00022723"/>
    </source>
</evidence>
<dbReference type="InterPro" id="IPR011032">
    <property type="entry name" value="GroES-like_sf"/>
</dbReference>
<dbReference type="AlphaFoldDB" id="A0A1C4CG28"/>
<evidence type="ECO:0000256" key="5">
    <source>
        <dbReference type="ARBA" id="ARBA00022833"/>
    </source>
</evidence>